<organism evidence="1 2">
    <name type="scientific">Candidatus Woesebacteria bacterium CG_4_10_14_0_2_um_filter_39_14</name>
    <dbReference type="NCBI Taxonomy" id="1975054"/>
    <lineage>
        <taxon>Bacteria</taxon>
        <taxon>Candidatus Woeseibacteriota</taxon>
    </lineage>
</organism>
<evidence type="ECO:0000313" key="1">
    <source>
        <dbReference type="EMBL" id="PIZ49369.1"/>
    </source>
</evidence>
<evidence type="ECO:0000313" key="2">
    <source>
        <dbReference type="Proteomes" id="UP000229753"/>
    </source>
</evidence>
<accession>A0A2M7TN99</accession>
<comment type="caution">
    <text evidence="1">The sequence shown here is derived from an EMBL/GenBank/DDBJ whole genome shotgun (WGS) entry which is preliminary data.</text>
</comment>
<reference evidence="2" key="1">
    <citation type="submission" date="2017-09" db="EMBL/GenBank/DDBJ databases">
        <title>Depth-based differentiation of microbial function through sediment-hosted aquifers and enrichment of novel symbionts in the deep terrestrial subsurface.</title>
        <authorList>
            <person name="Probst A.J."/>
            <person name="Ladd B."/>
            <person name="Jarett J.K."/>
            <person name="Geller-Mcgrath D.E."/>
            <person name="Sieber C.M.K."/>
            <person name="Emerson J.B."/>
            <person name="Anantharaman K."/>
            <person name="Thomas B.C."/>
            <person name="Malmstrom R."/>
            <person name="Stieglmeier M."/>
            <person name="Klingl A."/>
            <person name="Woyke T."/>
            <person name="Ryan C.M."/>
            <person name="Banfield J.F."/>
        </authorList>
    </citation>
    <scope>NUCLEOTIDE SEQUENCE [LARGE SCALE GENOMIC DNA]</scope>
</reference>
<protein>
    <recommendedName>
        <fullName evidence="3">Glycosyltransferase family 1 protein</fullName>
    </recommendedName>
</protein>
<evidence type="ECO:0008006" key="3">
    <source>
        <dbReference type="Google" id="ProtNLM"/>
    </source>
</evidence>
<dbReference type="AlphaFoldDB" id="A0A2M7TN99"/>
<gene>
    <name evidence="1" type="ORF">COY29_01985</name>
</gene>
<dbReference type="EMBL" id="PFNO01000062">
    <property type="protein sequence ID" value="PIZ49369.1"/>
    <property type="molecule type" value="Genomic_DNA"/>
</dbReference>
<sequence>MKIGIDISQIVYGTGVSVYTKNLVENLLQIDKENEYKLFFSSLRQALPSDFKINSKKAKVKLFPIPPTLLEPLWNK</sequence>
<proteinExistence type="predicted"/>
<name>A0A2M7TN99_9BACT</name>
<dbReference type="Proteomes" id="UP000229753">
    <property type="component" value="Unassembled WGS sequence"/>
</dbReference>
<feature type="non-terminal residue" evidence="1">
    <location>
        <position position="76"/>
    </location>
</feature>